<comment type="cofactor">
    <cofactor evidence="1 5">
        <name>Zn(2+)</name>
        <dbReference type="ChEBI" id="CHEBI:29105"/>
    </cofactor>
</comment>
<dbReference type="PANTHER" id="PTHR43401">
    <property type="entry name" value="L-THREONINE 3-DEHYDROGENASE"/>
    <property type="match status" value="1"/>
</dbReference>
<evidence type="ECO:0000313" key="10">
    <source>
        <dbReference type="Proteomes" id="UP000322634"/>
    </source>
</evidence>
<dbReference type="PROSITE" id="PS00059">
    <property type="entry name" value="ADH_ZINC"/>
    <property type="match status" value="1"/>
</dbReference>
<keyword evidence="3 5" id="KW-0862">Zinc</keyword>
<accession>A0A5D0UJF9</accession>
<evidence type="ECO:0000259" key="8">
    <source>
        <dbReference type="Pfam" id="PF08240"/>
    </source>
</evidence>
<dbReference type="AlphaFoldDB" id="A0A5D0UJF9"/>
<evidence type="ECO:0000256" key="1">
    <source>
        <dbReference type="ARBA" id="ARBA00001947"/>
    </source>
</evidence>
<dbReference type="Gene3D" id="3.40.50.720">
    <property type="entry name" value="NAD(P)-binding Rossmann-like Domain"/>
    <property type="match status" value="1"/>
</dbReference>
<evidence type="ECO:0000256" key="5">
    <source>
        <dbReference type="RuleBase" id="RU361277"/>
    </source>
</evidence>
<dbReference type="PANTHER" id="PTHR43401:SF2">
    <property type="entry name" value="L-THREONINE 3-DEHYDROGENASE"/>
    <property type="match status" value="1"/>
</dbReference>
<name>A0A5D0UJF9_9ACTN</name>
<protein>
    <submittedName>
        <fullName evidence="9">Alcohol dehydrogenase catalytic domain-containing protein</fullName>
    </submittedName>
</protein>
<dbReference type="SUPFAM" id="SSF51735">
    <property type="entry name" value="NAD(P)-binding Rossmann-fold domains"/>
    <property type="match status" value="1"/>
</dbReference>
<dbReference type="GO" id="GO:0008270">
    <property type="term" value="F:zinc ion binding"/>
    <property type="evidence" value="ECO:0007669"/>
    <property type="project" value="InterPro"/>
</dbReference>
<keyword evidence="10" id="KW-1185">Reference proteome</keyword>
<comment type="caution">
    <text evidence="9">The sequence shown here is derived from an EMBL/GenBank/DDBJ whole genome shotgun (WGS) entry which is preliminary data.</text>
</comment>
<dbReference type="InterPro" id="IPR036291">
    <property type="entry name" value="NAD(P)-bd_dom_sf"/>
</dbReference>
<dbReference type="InterPro" id="IPR050129">
    <property type="entry name" value="Zn_alcohol_dh"/>
</dbReference>
<evidence type="ECO:0000256" key="6">
    <source>
        <dbReference type="SAM" id="MobiDB-lite"/>
    </source>
</evidence>
<reference evidence="9 10" key="1">
    <citation type="submission" date="2019-08" db="EMBL/GenBank/DDBJ databases">
        <title>Actinomadura sp. nov. CYP1-5 isolated from mountain soil.</title>
        <authorList>
            <person name="Songsumanus A."/>
            <person name="Kuncharoen N."/>
            <person name="Kudo T."/>
            <person name="Yuki M."/>
            <person name="Igarashi Y."/>
            <person name="Tanasupawat S."/>
        </authorList>
    </citation>
    <scope>NUCLEOTIDE SEQUENCE [LARGE SCALE GENOMIC DNA]</scope>
    <source>
        <strain evidence="9 10">GKU157</strain>
    </source>
</reference>
<dbReference type="Gene3D" id="3.90.180.10">
    <property type="entry name" value="Medium-chain alcohol dehydrogenases, catalytic domain"/>
    <property type="match status" value="1"/>
</dbReference>
<dbReference type="OrthoDB" id="9797931at2"/>
<dbReference type="InterPro" id="IPR013149">
    <property type="entry name" value="ADH-like_C"/>
</dbReference>
<keyword evidence="4" id="KW-0560">Oxidoreductase</keyword>
<comment type="similarity">
    <text evidence="5">Belongs to the zinc-containing alcohol dehydrogenase family.</text>
</comment>
<feature type="domain" description="Alcohol dehydrogenase-like N-terminal" evidence="8">
    <location>
        <begin position="42"/>
        <end position="166"/>
    </location>
</feature>
<proteinExistence type="inferred from homology"/>
<dbReference type="Proteomes" id="UP000322634">
    <property type="component" value="Unassembled WGS sequence"/>
</dbReference>
<dbReference type="InterPro" id="IPR011032">
    <property type="entry name" value="GroES-like_sf"/>
</dbReference>
<evidence type="ECO:0000256" key="2">
    <source>
        <dbReference type="ARBA" id="ARBA00022723"/>
    </source>
</evidence>
<evidence type="ECO:0000259" key="7">
    <source>
        <dbReference type="Pfam" id="PF00107"/>
    </source>
</evidence>
<organism evidence="9 10">
    <name type="scientific">Actinomadura syzygii</name>
    <dbReference type="NCBI Taxonomy" id="1427538"/>
    <lineage>
        <taxon>Bacteria</taxon>
        <taxon>Bacillati</taxon>
        <taxon>Actinomycetota</taxon>
        <taxon>Actinomycetes</taxon>
        <taxon>Streptosporangiales</taxon>
        <taxon>Thermomonosporaceae</taxon>
        <taxon>Actinomadura</taxon>
    </lineage>
</organism>
<feature type="domain" description="Alcohol dehydrogenase-like C-terminal" evidence="7">
    <location>
        <begin position="211"/>
        <end position="352"/>
    </location>
</feature>
<dbReference type="Pfam" id="PF00107">
    <property type="entry name" value="ADH_zinc_N"/>
    <property type="match status" value="1"/>
</dbReference>
<feature type="compositionally biased region" description="Low complexity" evidence="6">
    <location>
        <begin position="404"/>
        <end position="415"/>
    </location>
</feature>
<dbReference type="EMBL" id="VSFF01000001">
    <property type="protein sequence ID" value="TYC18651.1"/>
    <property type="molecule type" value="Genomic_DNA"/>
</dbReference>
<dbReference type="InterPro" id="IPR013154">
    <property type="entry name" value="ADH-like_N"/>
</dbReference>
<dbReference type="Pfam" id="PF08240">
    <property type="entry name" value="ADH_N"/>
    <property type="match status" value="1"/>
</dbReference>
<dbReference type="InterPro" id="IPR002328">
    <property type="entry name" value="ADH_Zn_CS"/>
</dbReference>
<dbReference type="GO" id="GO:0016491">
    <property type="term" value="F:oxidoreductase activity"/>
    <property type="evidence" value="ECO:0007669"/>
    <property type="project" value="UniProtKB-KW"/>
</dbReference>
<sequence length="415" mass="42924">MTSSCGGTRLQRPRNRSGAARVVLQRGPGNLDLVELPLPDIGPDEALLRVEACGICGTDVEEYSGALFDTIGPTSPFVPGHEPVGRIAAIGARAARRWGIVEGDRVVVEPALPCGACRDCRTGRYVLCAGWDHFPMSYGFIPAKIPPALWGGFADHMYLHANSVVHKVSDAVAPTTAATFNAVAAGVEWAVEVPGTRAGDCVVVLGAGQRGLACVLAARAAGADPVIVTGLASDRHKLDLALELGATAAVEVDGGEADGVNADGGGVPAKVLESTGGVQPDVVIDVAAYDPQTVLDAMTLARPGGTVILAGLKGGRPVPGWISDDVVTKGLRVQGVRAVGHTSFRRAVALINSGEHPLHRLVTHTFGLQDAAEAIETLAGNRPGSRPISVVITPDHTTPDRPTPDQTNPDQAVQE</sequence>
<evidence type="ECO:0000313" key="9">
    <source>
        <dbReference type="EMBL" id="TYC18651.1"/>
    </source>
</evidence>
<gene>
    <name evidence="9" type="ORF">FXF65_02555</name>
</gene>
<keyword evidence="2 5" id="KW-0479">Metal-binding</keyword>
<feature type="region of interest" description="Disordered" evidence="6">
    <location>
        <begin position="379"/>
        <end position="415"/>
    </location>
</feature>
<dbReference type="SUPFAM" id="SSF50129">
    <property type="entry name" value="GroES-like"/>
    <property type="match status" value="1"/>
</dbReference>
<evidence type="ECO:0000256" key="3">
    <source>
        <dbReference type="ARBA" id="ARBA00022833"/>
    </source>
</evidence>
<evidence type="ECO:0000256" key="4">
    <source>
        <dbReference type="ARBA" id="ARBA00023002"/>
    </source>
</evidence>